<protein>
    <submittedName>
        <fullName evidence="1">Uncharacterized protein</fullName>
    </submittedName>
</protein>
<organism evidence="1 2">
    <name type="scientific">Plesiomonas shigelloides</name>
    <name type="common">Aeromonas shigelloides</name>
    <dbReference type="NCBI Taxonomy" id="703"/>
    <lineage>
        <taxon>Bacteria</taxon>
        <taxon>Pseudomonadati</taxon>
        <taxon>Pseudomonadota</taxon>
        <taxon>Gammaproteobacteria</taxon>
        <taxon>Enterobacterales</taxon>
        <taxon>Enterobacteriaceae</taxon>
        <taxon>Plesiomonas</taxon>
    </lineage>
</organism>
<dbReference type="KEGG" id="pshi:SAMEA2665130_1462"/>
<sequence length="147" mass="16239">MLVSKHGIGGVGMHDDGCDYTAVILDRQNAAARARTRTGFRPAVKPVKVSDISVPEIAQVFLGDRMTFSRGILEGIYHLQMLGYSAETIAERTGIGLITVKDILRRKTNSHRAAFSAASVKPLSSERAIFDLIRIADERDRQERRVS</sequence>
<reference evidence="1" key="1">
    <citation type="submission" date="2021-03" db="EMBL/GenBank/DDBJ databases">
        <title>Plesiomonas shigelloides zfcc0051, isolated from zebrafish feces.</title>
        <authorList>
            <person name="Vanderhoek Z."/>
            <person name="Gaulke C."/>
        </authorList>
    </citation>
    <scope>NUCLEOTIDE SEQUENCE</scope>
    <source>
        <strain evidence="1">Zfcc0051</strain>
    </source>
</reference>
<evidence type="ECO:0000313" key="2">
    <source>
        <dbReference type="Proteomes" id="UP000664658"/>
    </source>
</evidence>
<dbReference type="GeneID" id="69706333"/>
<gene>
    <name evidence="1" type="ORF">J2R62_13340</name>
</gene>
<proteinExistence type="predicted"/>
<comment type="caution">
    <text evidence="1">The sequence shown here is derived from an EMBL/GenBank/DDBJ whole genome shotgun (WGS) entry which is preliminary data.</text>
</comment>
<accession>A0A1A9AXG4</accession>
<dbReference type="RefSeq" id="WP_052181418.1">
    <property type="nucleotide sequence ID" value="NZ_CP027852.1"/>
</dbReference>
<evidence type="ECO:0000313" key="1">
    <source>
        <dbReference type="EMBL" id="MBO1109180.1"/>
    </source>
</evidence>
<dbReference type="AlphaFoldDB" id="A0A1A9AXG4"/>
<dbReference type="Proteomes" id="UP000664658">
    <property type="component" value="Unassembled WGS sequence"/>
</dbReference>
<name>A0A1A9AXG4_PLESH</name>
<dbReference type="EMBL" id="JAFNAA010000015">
    <property type="protein sequence ID" value="MBO1109180.1"/>
    <property type="molecule type" value="Genomic_DNA"/>
</dbReference>